<dbReference type="Proteomes" id="UP000198406">
    <property type="component" value="Unassembled WGS sequence"/>
</dbReference>
<dbReference type="EMBL" id="BDSP01000271">
    <property type="protein sequence ID" value="GAX28266.1"/>
    <property type="molecule type" value="Genomic_DNA"/>
</dbReference>
<reference evidence="3 4" key="1">
    <citation type="journal article" date="2015" name="Plant Cell">
        <title>Oil accumulation by the oleaginous diatom Fistulifera solaris as revealed by the genome and transcriptome.</title>
        <authorList>
            <person name="Tanaka T."/>
            <person name="Maeda Y."/>
            <person name="Veluchamy A."/>
            <person name="Tanaka M."/>
            <person name="Abida H."/>
            <person name="Marechal E."/>
            <person name="Bowler C."/>
            <person name="Muto M."/>
            <person name="Sunaga Y."/>
            <person name="Tanaka M."/>
            <person name="Yoshino T."/>
            <person name="Taniguchi T."/>
            <person name="Fukuda Y."/>
            <person name="Nemoto M."/>
            <person name="Matsumoto M."/>
            <person name="Wong P.S."/>
            <person name="Aburatani S."/>
            <person name="Fujibuchi W."/>
        </authorList>
    </citation>
    <scope>NUCLEOTIDE SEQUENCE [LARGE SCALE GENOMIC DNA]</scope>
    <source>
        <strain evidence="3 4">JPCC DA0580</strain>
    </source>
</reference>
<keyword evidence="2" id="KW-0732">Signal</keyword>
<name>A0A1Z5KPP9_FISSO</name>
<comment type="caution">
    <text evidence="3">The sequence shown here is derived from an EMBL/GenBank/DDBJ whole genome shotgun (WGS) entry which is preliminary data.</text>
</comment>
<feature type="chain" id="PRO_5013142785" description="Receptor ligand binding region domain-containing protein" evidence="2">
    <location>
        <begin position="42"/>
        <end position="435"/>
    </location>
</feature>
<dbReference type="InParanoid" id="A0A1Z5KPP9"/>
<feature type="signal peptide" evidence="2">
    <location>
        <begin position="1"/>
        <end position="41"/>
    </location>
</feature>
<evidence type="ECO:0000256" key="2">
    <source>
        <dbReference type="SAM" id="SignalP"/>
    </source>
</evidence>
<feature type="compositionally biased region" description="Acidic residues" evidence="1">
    <location>
        <begin position="89"/>
        <end position="99"/>
    </location>
</feature>
<feature type="compositionally biased region" description="Basic and acidic residues" evidence="1">
    <location>
        <begin position="64"/>
        <end position="88"/>
    </location>
</feature>
<sequence>MMAIEIKSLALGPILKFTMRKMPSQQLLLLLFLVAATLSHGQVPSNTTVHRSLKKYKAYSYDRSHSESYDGSRKSGKGRQENNNNDRDRDDEEENEDDNPANSCSSLIADQIKRRVPDVVTYTPRRCCSYFGPTAVIVTHGLYEDGKMESYWEEFYRQLHKAAAKNVCFIMTGIDVDQTSRSVTTILVDVNTVAATNDQVPILFTTNPNDRKNDLTLIETLRKIDNLTFGPLVAIFNRGYETVLAEALVSGQSPLPYIGSTTEDVYGARAAETTLQLVKQGMEENDVVALCLNARTDLPFVGERCKMYYDGFGKKAPLWPPTGLECSSKSSSLRLAELYEVNRITAVYAHGECCSLAVKAARQMTEWPVTVGCMDERIGDAAFMIGPSLALQAFHVMSQINLPLQALVREDYDMIEAFFPSPKSVVRTDVLVTLL</sequence>
<evidence type="ECO:0000313" key="4">
    <source>
        <dbReference type="Proteomes" id="UP000198406"/>
    </source>
</evidence>
<dbReference type="AlphaFoldDB" id="A0A1Z5KPP9"/>
<keyword evidence="4" id="KW-1185">Reference proteome</keyword>
<evidence type="ECO:0008006" key="5">
    <source>
        <dbReference type="Google" id="ProtNLM"/>
    </source>
</evidence>
<gene>
    <name evidence="3" type="ORF">FisN_27Hh083</name>
</gene>
<accession>A0A1Z5KPP9</accession>
<evidence type="ECO:0000313" key="3">
    <source>
        <dbReference type="EMBL" id="GAX28266.1"/>
    </source>
</evidence>
<proteinExistence type="predicted"/>
<protein>
    <recommendedName>
        <fullName evidence="5">Receptor ligand binding region domain-containing protein</fullName>
    </recommendedName>
</protein>
<organism evidence="3 4">
    <name type="scientific">Fistulifera solaris</name>
    <name type="common">Oleaginous diatom</name>
    <dbReference type="NCBI Taxonomy" id="1519565"/>
    <lineage>
        <taxon>Eukaryota</taxon>
        <taxon>Sar</taxon>
        <taxon>Stramenopiles</taxon>
        <taxon>Ochrophyta</taxon>
        <taxon>Bacillariophyta</taxon>
        <taxon>Bacillariophyceae</taxon>
        <taxon>Bacillariophycidae</taxon>
        <taxon>Naviculales</taxon>
        <taxon>Naviculaceae</taxon>
        <taxon>Fistulifera</taxon>
    </lineage>
</organism>
<feature type="region of interest" description="Disordered" evidence="1">
    <location>
        <begin position="64"/>
        <end position="106"/>
    </location>
</feature>
<evidence type="ECO:0000256" key="1">
    <source>
        <dbReference type="SAM" id="MobiDB-lite"/>
    </source>
</evidence>